<evidence type="ECO:0000256" key="5">
    <source>
        <dbReference type="SAM" id="Phobius"/>
    </source>
</evidence>
<feature type="transmembrane region" description="Helical" evidence="5">
    <location>
        <begin position="94"/>
        <end position="117"/>
    </location>
</feature>
<dbReference type="EMBL" id="RCHI01000024">
    <property type="protein sequence ID" value="RLL62102.1"/>
    <property type="molecule type" value="Genomic_DNA"/>
</dbReference>
<evidence type="ECO:0000313" key="7">
    <source>
        <dbReference type="Proteomes" id="UP000279673"/>
    </source>
</evidence>
<sequence>MSPLAPLEWIGRHARLILPAGLVAVPFLPSSGGALAPALPWLVALLIGLAVARVDLRATLRDLTRPGRALPLIAALVLFQPVLAFALTRAGQELGLAAPVLLVLLVFAAAPPLSSAPNLALMLGYDARLALGFTLLGTLLSPLLVPASFWLVAAGGIDPARIALKVLAMLVGGIAIGTALRAGLGAARIGARARAFDGIGTLIMLAFLFPLLDGVGAQVLAAPGRALLLAGLAVTLNLGGNLVARALAGTALPRPTAASLGLVFGNRNISVLLAALPHDPTISLFVALAQIPIYATPFLLSLLDTVPRRCLPSSES</sequence>
<protein>
    <recommendedName>
        <fullName evidence="8">Na+-dependent transporter</fullName>
    </recommendedName>
</protein>
<feature type="transmembrane region" description="Helical" evidence="5">
    <location>
        <begin position="162"/>
        <end position="183"/>
    </location>
</feature>
<dbReference type="InterPro" id="IPR038770">
    <property type="entry name" value="Na+/solute_symporter_sf"/>
</dbReference>
<feature type="transmembrane region" description="Helical" evidence="5">
    <location>
        <begin position="38"/>
        <end position="56"/>
    </location>
</feature>
<feature type="transmembrane region" description="Helical" evidence="5">
    <location>
        <begin position="282"/>
        <end position="303"/>
    </location>
</feature>
<reference evidence="6 7" key="1">
    <citation type="submission" date="2018-10" db="EMBL/GenBank/DDBJ databases">
        <title>Rhodobacter sp . BO-81.</title>
        <authorList>
            <person name="Im W.T."/>
        </authorList>
    </citation>
    <scope>NUCLEOTIDE SEQUENCE [LARGE SCALE GENOMIC DNA]</scope>
    <source>
        <strain evidence="6 7">BO-81</strain>
    </source>
</reference>
<evidence type="ECO:0000313" key="6">
    <source>
        <dbReference type="EMBL" id="RLL62102.1"/>
    </source>
</evidence>
<keyword evidence="2 5" id="KW-0812">Transmembrane</keyword>
<evidence type="ECO:0008006" key="8">
    <source>
        <dbReference type="Google" id="ProtNLM"/>
    </source>
</evidence>
<dbReference type="Proteomes" id="UP000279673">
    <property type="component" value="Unassembled WGS sequence"/>
</dbReference>
<keyword evidence="7" id="KW-1185">Reference proteome</keyword>
<organism evidence="6 7">
    <name type="scientific">Paenirhodobacter hankyongi</name>
    <dbReference type="NCBI Taxonomy" id="2294033"/>
    <lineage>
        <taxon>Bacteria</taxon>
        <taxon>Pseudomonadati</taxon>
        <taxon>Pseudomonadota</taxon>
        <taxon>Alphaproteobacteria</taxon>
        <taxon>Rhodobacterales</taxon>
        <taxon>Rhodobacter group</taxon>
        <taxon>Paenirhodobacter</taxon>
    </lineage>
</organism>
<keyword evidence="4 5" id="KW-0472">Membrane</keyword>
<evidence type="ECO:0000256" key="2">
    <source>
        <dbReference type="ARBA" id="ARBA00022692"/>
    </source>
</evidence>
<feature type="transmembrane region" description="Helical" evidence="5">
    <location>
        <begin position="68"/>
        <end position="88"/>
    </location>
</feature>
<accession>A0A421BJL5</accession>
<keyword evidence="3 5" id="KW-1133">Transmembrane helix</keyword>
<dbReference type="GO" id="GO:0016020">
    <property type="term" value="C:membrane"/>
    <property type="evidence" value="ECO:0007669"/>
    <property type="project" value="UniProtKB-SubCell"/>
</dbReference>
<dbReference type="Gene3D" id="1.20.1530.20">
    <property type="match status" value="1"/>
</dbReference>
<proteinExistence type="predicted"/>
<comment type="caution">
    <text evidence="6">The sequence shown here is derived from an EMBL/GenBank/DDBJ whole genome shotgun (WGS) entry which is preliminary data.</text>
</comment>
<comment type="subcellular location">
    <subcellularLocation>
        <location evidence="1">Membrane</location>
        <topology evidence="1">Multi-pass membrane protein</topology>
    </subcellularLocation>
</comment>
<evidence type="ECO:0000256" key="1">
    <source>
        <dbReference type="ARBA" id="ARBA00004141"/>
    </source>
</evidence>
<dbReference type="Pfam" id="PF01758">
    <property type="entry name" value="SBF"/>
    <property type="match status" value="1"/>
</dbReference>
<name>A0A421BJL5_9RHOB</name>
<evidence type="ECO:0000256" key="4">
    <source>
        <dbReference type="ARBA" id="ARBA00023136"/>
    </source>
</evidence>
<dbReference type="InterPro" id="IPR002657">
    <property type="entry name" value="BilAc:Na_symport/Acr3"/>
</dbReference>
<gene>
    <name evidence="6" type="ORF">DYS74_17145</name>
</gene>
<dbReference type="RefSeq" id="WP_121534886.1">
    <property type="nucleotide sequence ID" value="NZ_RCHI01000024.1"/>
</dbReference>
<feature type="transmembrane region" description="Helical" evidence="5">
    <location>
        <begin position="195"/>
        <end position="212"/>
    </location>
</feature>
<feature type="transmembrane region" description="Helical" evidence="5">
    <location>
        <begin position="129"/>
        <end position="150"/>
    </location>
</feature>
<evidence type="ECO:0000256" key="3">
    <source>
        <dbReference type="ARBA" id="ARBA00022989"/>
    </source>
</evidence>
<dbReference type="AlphaFoldDB" id="A0A421BJL5"/>